<sequence length="194" mass="20058">MKSLVLPKTTPEAADEVRGAERTDTDMAAVRRNPGAPGPLASFARFVLFGGGVGVASSTAVAGLAGLMPWAVANALITVASTLLSTELHARFTFGAGHAGWRQHWQSAGSATAAYVVTSTAVLVLHLVQPSAGVLYEQVVYLTAAGLAGVGRFLVLRVFVFAGGRTRTTVRAMSPAPARETGAKVYPLFPVPAL</sequence>
<reference evidence="3" key="2">
    <citation type="submission" date="2020-09" db="EMBL/GenBank/DDBJ databases">
        <authorList>
            <person name="Sun Q."/>
            <person name="Ohkuma M."/>
        </authorList>
    </citation>
    <scope>NUCLEOTIDE SEQUENCE</scope>
    <source>
        <strain evidence="3">JCM 3035</strain>
    </source>
</reference>
<keyword evidence="2" id="KW-1133">Transmembrane helix</keyword>
<keyword evidence="2" id="KW-0812">Transmembrane</keyword>
<feature type="region of interest" description="Disordered" evidence="1">
    <location>
        <begin position="1"/>
        <end position="21"/>
    </location>
</feature>
<feature type="transmembrane region" description="Helical" evidence="2">
    <location>
        <begin position="140"/>
        <end position="163"/>
    </location>
</feature>
<name>A0A917RN88_9ACTN</name>
<evidence type="ECO:0000256" key="2">
    <source>
        <dbReference type="SAM" id="Phobius"/>
    </source>
</evidence>
<feature type="transmembrane region" description="Helical" evidence="2">
    <location>
        <begin position="40"/>
        <end position="61"/>
    </location>
</feature>
<keyword evidence="2" id="KW-0472">Membrane</keyword>
<dbReference type="Proteomes" id="UP000637788">
    <property type="component" value="Unassembled WGS sequence"/>
</dbReference>
<gene>
    <name evidence="3" type="ORF">GCM10010094_89500</name>
</gene>
<evidence type="ECO:0008006" key="5">
    <source>
        <dbReference type="Google" id="ProtNLM"/>
    </source>
</evidence>
<feature type="transmembrane region" description="Helical" evidence="2">
    <location>
        <begin position="107"/>
        <end position="128"/>
    </location>
</feature>
<dbReference type="AlphaFoldDB" id="A0A917RN88"/>
<evidence type="ECO:0000313" key="4">
    <source>
        <dbReference type="Proteomes" id="UP000637788"/>
    </source>
</evidence>
<dbReference type="EMBL" id="BMPQ01000050">
    <property type="protein sequence ID" value="GGL14757.1"/>
    <property type="molecule type" value="Genomic_DNA"/>
</dbReference>
<protein>
    <recommendedName>
        <fullName evidence="5">Flippase GtrA</fullName>
    </recommendedName>
</protein>
<proteinExistence type="predicted"/>
<comment type="caution">
    <text evidence="3">The sequence shown here is derived from an EMBL/GenBank/DDBJ whole genome shotgun (WGS) entry which is preliminary data.</text>
</comment>
<evidence type="ECO:0000256" key="1">
    <source>
        <dbReference type="SAM" id="MobiDB-lite"/>
    </source>
</evidence>
<keyword evidence="4" id="KW-1185">Reference proteome</keyword>
<reference evidence="3" key="1">
    <citation type="journal article" date="2014" name="Int. J. Syst. Evol. Microbiol.">
        <title>Complete genome sequence of Corynebacterium casei LMG S-19264T (=DSM 44701T), isolated from a smear-ripened cheese.</title>
        <authorList>
            <consortium name="US DOE Joint Genome Institute (JGI-PGF)"/>
            <person name="Walter F."/>
            <person name="Albersmeier A."/>
            <person name="Kalinowski J."/>
            <person name="Ruckert C."/>
        </authorList>
    </citation>
    <scope>NUCLEOTIDE SEQUENCE</scope>
    <source>
        <strain evidence="3">JCM 3035</strain>
    </source>
</reference>
<accession>A0A917RN88</accession>
<organism evidence="3 4">
    <name type="scientific">Streptomyces flaveus</name>
    <dbReference type="NCBI Taxonomy" id="66370"/>
    <lineage>
        <taxon>Bacteria</taxon>
        <taxon>Bacillati</taxon>
        <taxon>Actinomycetota</taxon>
        <taxon>Actinomycetes</taxon>
        <taxon>Kitasatosporales</taxon>
        <taxon>Streptomycetaceae</taxon>
        <taxon>Streptomyces</taxon>
        <taxon>Streptomyces aurantiacus group</taxon>
    </lineage>
</organism>
<evidence type="ECO:0000313" key="3">
    <source>
        <dbReference type="EMBL" id="GGL14757.1"/>
    </source>
</evidence>
<feature type="transmembrane region" description="Helical" evidence="2">
    <location>
        <begin position="67"/>
        <end position="86"/>
    </location>
</feature>